<dbReference type="GO" id="GO:0004180">
    <property type="term" value="F:carboxypeptidase activity"/>
    <property type="evidence" value="ECO:0007669"/>
    <property type="project" value="UniProtKB-KW"/>
</dbReference>
<keyword evidence="2" id="KW-0121">Carboxypeptidase</keyword>
<keyword evidence="3" id="KW-1185">Reference proteome</keyword>
<accession>A0A923N7X2</accession>
<dbReference type="SUPFAM" id="SSF49464">
    <property type="entry name" value="Carboxypeptidase regulatory domain-like"/>
    <property type="match status" value="1"/>
</dbReference>
<name>A0A923N7X2_9BACT</name>
<evidence type="ECO:0000256" key="1">
    <source>
        <dbReference type="SAM" id="SignalP"/>
    </source>
</evidence>
<gene>
    <name evidence="2" type="ORF">H8S84_11270</name>
</gene>
<organism evidence="2 3">
    <name type="scientific">Pontibacter cellulosilyticus</name>
    <dbReference type="NCBI Taxonomy" id="1720253"/>
    <lineage>
        <taxon>Bacteria</taxon>
        <taxon>Pseudomonadati</taxon>
        <taxon>Bacteroidota</taxon>
        <taxon>Cytophagia</taxon>
        <taxon>Cytophagales</taxon>
        <taxon>Hymenobacteraceae</taxon>
        <taxon>Pontibacter</taxon>
    </lineage>
</organism>
<comment type="caution">
    <text evidence="2">The sequence shown here is derived from an EMBL/GenBank/DDBJ whole genome shotgun (WGS) entry which is preliminary data.</text>
</comment>
<dbReference type="EMBL" id="JACRVF010000003">
    <property type="protein sequence ID" value="MBC5993417.1"/>
    <property type="molecule type" value="Genomic_DNA"/>
</dbReference>
<sequence>MKAILFALLSVFTLTLAQAQDINLSGTVKAEASGQNLSYVNIGIRKKNIGTASDEQGRFILKLPQQHLQDTLTFSAIGYQQLSVPVRELVKKKPLQIKLSEKTMALQEVVVKSHKMKIRKLGVTGRLPGVWGVPDKKESKDVFEFANFIEVKNKPAEVLSAHFYLASTVLDSAIFRINFYKNNSGSPGERLVEKNIIQKVSTKDGWLTLDLTKYDLYLTEDFFIGVEYLPEQDEHRQAIALGGKIGGSVFSKQSSFGEWKKISGVSLSSYVTARQ</sequence>
<dbReference type="Gene3D" id="2.60.40.1120">
    <property type="entry name" value="Carboxypeptidase-like, regulatory domain"/>
    <property type="match status" value="1"/>
</dbReference>
<dbReference type="Proteomes" id="UP000603640">
    <property type="component" value="Unassembled WGS sequence"/>
</dbReference>
<dbReference type="InterPro" id="IPR008969">
    <property type="entry name" value="CarboxyPept-like_regulatory"/>
</dbReference>
<dbReference type="RefSeq" id="WP_187067447.1">
    <property type="nucleotide sequence ID" value="NZ_JACRVF010000003.1"/>
</dbReference>
<protein>
    <submittedName>
        <fullName evidence="2">Carboxypeptidase-like regulatory domain-containing protein</fullName>
    </submittedName>
</protein>
<keyword evidence="1" id="KW-0732">Signal</keyword>
<feature type="signal peptide" evidence="1">
    <location>
        <begin position="1"/>
        <end position="19"/>
    </location>
</feature>
<proteinExistence type="predicted"/>
<keyword evidence="2" id="KW-0378">Hydrolase</keyword>
<evidence type="ECO:0000313" key="3">
    <source>
        <dbReference type="Proteomes" id="UP000603640"/>
    </source>
</evidence>
<dbReference type="Pfam" id="PF13715">
    <property type="entry name" value="CarbopepD_reg_2"/>
    <property type="match status" value="1"/>
</dbReference>
<evidence type="ECO:0000313" key="2">
    <source>
        <dbReference type="EMBL" id="MBC5993417.1"/>
    </source>
</evidence>
<dbReference type="AlphaFoldDB" id="A0A923N7X2"/>
<keyword evidence="2" id="KW-0645">Protease</keyword>
<reference evidence="2" key="1">
    <citation type="submission" date="2020-08" db="EMBL/GenBank/DDBJ databases">
        <title>Pontibacter sp. SD6 16S ribosomal RNA gene Genome sequencing and assembly.</title>
        <authorList>
            <person name="Kang M."/>
        </authorList>
    </citation>
    <scope>NUCLEOTIDE SEQUENCE</scope>
    <source>
        <strain evidence="2">SD6</strain>
    </source>
</reference>
<feature type="chain" id="PRO_5036698487" evidence="1">
    <location>
        <begin position="20"/>
        <end position="275"/>
    </location>
</feature>